<gene>
    <name evidence="3" type="ordered locus">Rcas_0819</name>
</gene>
<keyword evidence="2" id="KW-0812">Transmembrane</keyword>
<evidence type="ECO:0000313" key="4">
    <source>
        <dbReference type="Proteomes" id="UP000000263"/>
    </source>
</evidence>
<name>A7NHI9_ROSCS</name>
<proteinExistence type="predicted"/>
<keyword evidence="4" id="KW-1185">Reference proteome</keyword>
<feature type="compositionally biased region" description="Basic residues" evidence="1">
    <location>
        <begin position="48"/>
        <end position="62"/>
    </location>
</feature>
<evidence type="ECO:0000313" key="3">
    <source>
        <dbReference type="EMBL" id="ABU56936.1"/>
    </source>
</evidence>
<evidence type="ECO:0000256" key="1">
    <source>
        <dbReference type="SAM" id="MobiDB-lite"/>
    </source>
</evidence>
<keyword evidence="2" id="KW-1133">Transmembrane helix</keyword>
<feature type="region of interest" description="Disordered" evidence="1">
    <location>
        <begin position="48"/>
        <end position="76"/>
    </location>
</feature>
<dbReference type="HOGENOM" id="CLU_2652166_0_0_0"/>
<dbReference type="Proteomes" id="UP000000263">
    <property type="component" value="Chromosome"/>
</dbReference>
<dbReference type="STRING" id="383372.Rcas_0819"/>
<reference evidence="3 4" key="1">
    <citation type="submission" date="2007-08" db="EMBL/GenBank/DDBJ databases">
        <title>Complete sequence of Roseiflexus castenholzii DSM 13941.</title>
        <authorList>
            <consortium name="US DOE Joint Genome Institute"/>
            <person name="Copeland A."/>
            <person name="Lucas S."/>
            <person name="Lapidus A."/>
            <person name="Barry K."/>
            <person name="Glavina del Rio T."/>
            <person name="Dalin E."/>
            <person name="Tice H."/>
            <person name="Pitluck S."/>
            <person name="Thompson L.S."/>
            <person name="Brettin T."/>
            <person name="Bruce D."/>
            <person name="Detter J.C."/>
            <person name="Han C."/>
            <person name="Tapia R."/>
            <person name="Schmutz J."/>
            <person name="Larimer F."/>
            <person name="Land M."/>
            <person name="Hauser L."/>
            <person name="Kyrpides N."/>
            <person name="Mikhailova N."/>
            <person name="Bryant D.A."/>
            <person name="Hanada S."/>
            <person name="Tsukatani Y."/>
            <person name="Richardson P."/>
        </authorList>
    </citation>
    <scope>NUCLEOTIDE SEQUENCE [LARGE SCALE GENOMIC DNA]</scope>
    <source>
        <strain evidence="4">DSM 13941 / HLO8</strain>
    </source>
</reference>
<accession>A7NHI9</accession>
<dbReference type="EMBL" id="CP000804">
    <property type="protein sequence ID" value="ABU56936.1"/>
    <property type="molecule type" value="Genomic_DNA"/>
</dbReference>
<dbReference type="AlphaFoldDB" id="A7NHI9"/>
<evidence type="ECO:0000256" key="2">
    <source>
        <dbReference type="SAM" id="Phobius"/>
    </source>
</evidence>
<dbReference type="RefSeq" id="WP_012119366.1">
    <property type="nucleotide sequence ID" value="NC_009767.1"/>
</dbReference>
<protein>
    <submittedName>
        <fullName evidence="3">Uncharacterized protein</fullName>
    </submittedName>
</protein>
<organism evidence="3 4">
    <name type="scientific">Roseiflexus castenholzii (strain DSM 13941 / HLO8)</name>
    <dbReference type="NCBI Taxonomy" id="383372"/>
    <lineage>
        <taxon>Bacteria</taxon>
        <taxon>Bacillati</taxon>
        <taxon>Chloroflexota</taxon>
        <taxon>Chloroflexia</taxon>
        <taxon>Chloroflexales</taxon>
        <taxon>Roseiflexineae</taxon>
        <taxon>Roseiflexaceae</taxon>
        <taxon>Roseiflexus</taxon>
    </lineage>
</organism>
<dbReference type="KEGG" id="rca:Rcas_0819"/>
<feature type="transmembrane region" description="Helical" evidence="2">
    <location>
        <begin position="12"/>
        <end position="35"/>
    </location>
</feature>
<sequence>MPGETSVDWTTLLQLALALGILSLCCYLIGITTAARIQAWRRQRPTKLHKAKHEAVRSHIRRSAPSPHRRTTEDVS</sequence>
<keyword evidence="2" id="KW-0472">Membrane</keyword>